<dbReference type="Gene3D" id="2.130.10.10">
    <property type="entry name" value="YVTN repeat-like/Quinoprotein amine dehydrogenase"/>
    <property type="match status" value="3"/>
</dbReference>
<dbReference type="SUPFAM" id="SSF50978">
    <property type="entry name" value="WD40 repeat-like"/>
    <property type="match status" value="3"/>
</dbReference>
<dbReference type="InterPro" id="IPR049916">
    <property type="entry name" value="WDR72-like"/>
</dbReference>
<dbReference type="EMBL" id="MPUH01000190">
    <property type="protein sequence ID" value="OMJ86949.1"/>
    <property type="molecule type" value="Genomic_DNA"/>
</dbReference>
<keyword evidence="3" id="KW-1185">Reference proteome</keyword>
<dbReference type="PANTHER" id="PTHR44099">
    <property type="entry name" value="RABCONNECTIN-3B, ISOFORM A"/>
    <property type="match status" value="1"/>
</dbReference>
<dbReference type="InterPro" id="IPR001680">
    <property type="entry name" value="WD40_rpt"/>
</dbReference>
<keyword evidence="1" id="KW-0853">WD repeat</keyword>
<dbReference type="PANTHER" id="PTHR44099:SF4">
    <property type="entry name" value="RABCONNECTIN-3B, ISOFORM A"/>
    <property type="match status" value="1"/>
</dbReference>
<dbReference type="AlphaFoldDB" id="A0A1R2CD71"/>
<evidence type="ECO:0000313" key="3">
    <source>
        <dbReference type="Proteomes" id="UP000187209"/>
    </source>
</evidence>
<dbReference type="Proteomes" id="UP000187209">
    <property type="component" value="Unassembled WGS sequence"/>
</dbReference>
<dbReference type="PROSITE" id="PS50082">
    <property type="entry name" value="WD_REPEATS_2"/>
    <property type="match status" value="1"/>
</dbReference>
<protein>
    <submittedName>
        <fullName evidence="2">Uncharacterized protein</fullName>
    </submittedName>
</protein>
<dbReference type="InterPro" id="IPR016024">
    <property type="entry name" value="ARM-type_fold"/>
</dbReference>
<dbReference type="InterPro" id="IPR036322">
    <property type="entry name" value="WD40_repeat_dom_sf"/>
</dbReference>
<sequence>MLSCVFWNQIDEITHTITCVHTIGQKIFTGSETGEICLWENQRPFMILSSSSQSPCLYLSSVSSPNKSLLSCKEILISIHKDLKIRTWDSEDGRCLNSHKLSDSFDLKSLNSSQSRLFIIQSSHLAMIFDAWTLSPIKTLHFGSVINSSAFLQDSKIVILTQESELIFWSYTMVHVQELPYFVLKFLTSYEKVSFDEESKIICIKRKDCFEFRKMSDIKFDNYEIGVIYNNKAKDWGFYKNWFFIVTTDNIIKYKIQDIIDLLDSCTCFKIIKELEIDSTQYPIITTPTSKIIGDKLISYKNSHIEFSYIESFPLNTEKWYFHIDKSEIPCLNPNETVTYSSIVLQKWPLMLIGTSTGRILLKSLSSDKQTLIYNFHNTSITCIKLCKDSIVSCNSDAVLCIYHPDRSRGFCDLLSPAMHIHNVSCIQDTIHNISDIFWKNSWKNWDETILVHCQDQSISLVSLVTNSVICSFSTKISHVSEVLVHVLLEYLLIRSHEVVYVFNMMMQCLERVAVGVSANELLRKPILKKSCTESNSPEDMVCEEHKTIEVNWRSCAYNRKIICSGEFNIQGTANPIISFGDEIDDELKDFVLSILTCWDNGCSSHKTLVKIHPEMSKIIYKSYFGIKGDTWQSYYLMAGKKTNAIIDTLILTNIMKISSIGCSLIKPSIGCLVYKSLAGNSFLLRIVRDLTTTITESQKVKLIAACKNIIHLRTPTSAAIRKAIGILGSLKNVHIENEWTRSKSSLAECQASIILAYFITDLNKEDSLYVITSLLSMIRCGNPFYAAAACKAISHTFSIWKNYISTRIKGIIKELIFLSNSEYQNVYFKTIGALTVNEMKSYVLMIAEEVSGVENPTKKLWMNSLKWMVTYKYDTLASFLPMILEVILKTLNPHSPAIRKVYLDQAGEILQMLVLKLPMVAFSQAKQKIAVGTTDSTIMIYDLKTAAFWKCLEGHEGPVSAVVFNKTGDILASYSAQDLSVKLWKIEIGFFQGLVGFKTIKPYNSIPLSDVKRTACNYKEFIECISFQWKDQIFKLTREDARSYSFHI</sequence>
<accession>A0A1R2CD71</accession>
<gene>
    <name evidence="2" type="ORF">SteCoe_11420</name>
</gene>
<organism evidence="2 3">
    <name type="scientific">Stentor coeruleus</name>
    <dbReference type="NCBI Taxonomy" id="5963"/>
    <lineage>
        <taxon>Eukaryota</taxon>
        <taxon>Sar</taxon>
        <taxon>Alveolata</taxon>
        <taxon>Ciliophora</taxon>
        <taxon>Postciliodesmatophora</taxon>
        <taxon>Heterotrichea</taxon>
        <taxon>Heterotrichida</taxon>
        <taxon>Stentoridae</taxon>
        <taxon>Stentor</taxon>
    </lineage>
</organism>
<dbReference type="SMART" id="SM00320">
    <property type="entry name" value="WD40"/>
    <property type="match status" value="5"/>
</dbReference>
<dbReference type="GO" id="GO:0005737">
    <property type="term" value="C:cytoplasm"/>
    <property type="evidence" value="ECO:0007669"/>
    <property type="project" value="TreeGrafter"/>
</dbReference>
<dbReference type="InterPro" id="IPR015943">
    <property type="entry name" value="WD40/YVTN_repeat-like_dom_sf"/>
</dbReference>
<reference evidence="2 3" key="1">
    <citation type="submission" date="2016-11" db="EMBL/GenBank/DDBJ databases">
        <title>The macronuclear genome of Stentor coeruleus: a giant cell with tiny introns.</title>
        <authorList>
            <person name="Slabodnick M."/>
            <person name="Ruby J.G."/>
            <person name="Reiff S.B."/>
            <person name="Swart E.C."/>
            <person name="Gosai S."/>
            <person name="Prabakaran S."/>
            <person name="Witkowska E."/>
            <person name="Larue G.E."/>
            <person name="Fisher S."/>
            <person name="Freeman R.M."/>
            <person name="Gunawardena J."/>
            <person name="Chu W."/>
            <person name="Stover N.A."/>
            <person name="Gregory B.D."/>
            <person name="Nowacki M."/>
            <person name="Derisi J."/>
            <person name="Roy S.W."/>
            <person name="Marshall W.F."/>
            <person name="Sood P."/>
        </authorList>
    </citation>
    <scope>NUCLEOTIDE SEQUENCE [LARGE SCALE GENOMIC DNA]</scope>
    <source>
        <strain evidence="2">WM001</strain>
    </source>
</reference>
<comment type="caution">
    <text evidence="2">The sequence shown here is derived from an EMBL/GenBank/DDBJ whole genome shotgun (WGS) entry which is preliminary data.</text>
</comment>
<dbReference type="SUPFAM" id="SSF48371">
    <property type="entry name" value="ARM repeat"/>
    <property type="match status" value="1"/>
</dbReference>
<evidence type="ECO:0000313" key="2">
    <source>
        <dbReference type="EMBL" id="OMJ86949.1"/>
    </source>
</evidence>
<feature type="repeat" description="WD" evidence="1">
    <location>
        <begin position="953"/>
        <end position="988"/>
    </location>
</feature>
<name>A0A1R2CD71_9CILI</name>
<dbReference type="Pfam" id="PF00400">
    <property type="entry name" value="WD40"/>
    <property type="match status" value="1"/>
</dbReference>
<dbReference type="OrthoDB" id="10268105at2759"/>
<proteinExistence type="predicted"/>
<evidence type="ECO:0000256" key="1">
    <source>
        <dbReference type="PROSITE-ProRule" id="PRU00221"/>
    </source>
</evidence>